<dbReference type="PANTHER" id="PTHR34654">
    <property type="entry name" value="UPF0109 PROTEIN SCO5592"/>
    <property type="match status" value="1"/>
</dbReference>
<dbReference type="Pfam" id="PF13083">
    <property type="entry name" value="KH_KhpA-B"/>
    <property type="match status" value="1"/>
</dbReference>
<keyword evidence="1" id="KW-0963">Cytoplasm</keyword>
<evidence type="ECO:0000256" key="2">
    <source>
        <dbReference type="ARBA" id="ARBA00022884"/>
    </source>
</evidence>
<gene>
    <name evidence="3" type="ORF">WDJ50_12420</name>
</gene>
<evidence type="ECO:0000313" key="3">
    <source>
        <dbReference type="EMBL" id="WYF44199.1"/>
    </source>
</evidence>
<keyword evidence="2" id="KW-0694">RNA-binding</keyword>
<organism evidence="3">
    <name type="scientific">Deinococcus sp. VB142</name>
    <dbReference type="NCBI Taxonomy" id="3112952"/>
    <lineage>
        <taxon>Bacteria</taxon>
        <taxon>Thermotogati</taxon>
        <taxon>Deinococcota</taxon>
        <taxon>Deinococci</taxon>
        <taxon>Deinococcales</taxon>
        <taxon>Deinococcaceae</taxon>
        <taxon>Deinococcus</taxon>
    </lineage>
</organism>
<protein>
    <submittedName>
        <fullName evidence="3">KH domain-containing protein</fullName>
    </submittedName>
</protein>
<dbReference type="SUPFAM" id="SSF54814">
    <property type="entry name" value="Prokaryotic type KH domain (KH-domain type II)"/>
    <property type="match status" value="1"/>
</dbReference>
<dbReference type="RefSeq" id="WP_339095423.1">
    <property type="nucleotide sequence ID" value="NZ_CP149782.1"/>
</dbReference>
<proteinExistence type="predicted"/>
<name>A0AAU6Q1H7_9DEIO</name>
<dbReference type="CDD" id="cd22533">
    <property type="entry name" value="KH-II_YlqC-like"/>
    <property type="match status" value="1"/>
</dbReference>
<dbReference type="GO" id="GO:0003723">
    <property type="term" value="F:RNA binding"/>
    <property type="evidence" value="ECO:0007669"/>
    <property type="project" value="UniProtKB-KW"/>
</dbReference>
<sequence>MPAMSSSSGPKSDPTDLALFLAQCVVDQPSLVRVTRRGPTVLVRVAPGEEGRLIGRQGRVIQAIRTLVRATSDPRERVNVDLDAPRKA</sequence>
<dbReference type="PANTHER" id="PTHR34654:SF1">
    <property type="entry name" value="RNA-BINDING PROTEIN KHPA"/>
    <property type="match status" value="1"/>
</dbReference>
<reference evidence="3" key="1">
    <citation type="submission" date="2024-03" db="EMBL/GenBank/DDBJ databases">
        <title>Deinococcus weizhi sp. nov., isolated from human skin.</title>
        <authorList>
            <person name="Wei Z."/>
            <person name="Tian F."/>
            <person name="Yang C."/>
            <person name="Xin L.T."/>
            <person name="Wen Z.J."/>
            <person name="Lan K.C."/>
            <person name="Yu L."/>
            <person name="Zhe W."/>
            <person name="Dan F.D."/>
            <person name="Jun W."/>
            <person name="Rui Z."/>
            <person name="Yong X.J."/>
            <person name="Ting Y."/>
            <person name="Wei X."/>
            <person name="Xu Z.G."/>
            <person name="Xin Z."/>
            <person name="Dong F.G."/>
            <person name="Ni X.M."/>
            <person name="Zheng M.G."/>
            <person name="Chun Y."/>
            <person name="Qian W.X."/>
        </authorList>
    </citation>
    <scope>NUCLEOTIDE SEQUENCE</scope>
    <source>
        <strain evidence="3">VB142</strain>
    </source>
</reference>
<dbReference type="InterPro" id="IPR020627">
    <property type="entry name" value="KhpA"/>
</dbReference>
<accession>A0AAU6Q1H7</accession>
<dbReference type="EMBL" id="CP149782">
    <property type="protein sequence ID" value="WYF44199.1"/>
    <property type="molecule type" value="Genomic_DNA"/>
</dbReference>
<evidence type="ECO:0000256" key="1">
    <source>
        <dbReference type="ARBA" id="ARBA00022490"/>
    </source>
</evidence>
<dbReference type="AlphaFoldDB" id="A0AAU6Q1H7"/>
<dbReference type="InterPro" id="IPR009019">
    <property type="entry name" value="KH_sf_prok-type"/>
</dbReference>